<feature type="transmembrane region" description="Helical" evidence="1">
    <location>
        <begin position="103"/>
        <end position="121"/>
    </location>
</feature>
<feature type="transmembrane region" description="Helical" evidence="1">
    <location>
        <begin position="60"/>
        <end position="83"/>
    </location>
</feature>
<organism evidence="2 3">
    <name type="scientific">Phytohabitans suffuscus</name>
    <dbReference type="NCBI Taxonomy" id="624315"/>
    <lineage>
        <taxon>Bacteria</taxon>
        <taxon>Bacillati</taxon>
        <taxon>Actinomycetota</taxon>
        <taxon>Actinomycetes</taxon>
        <taxon>Micromonosporales</taxon>
        <taxon>Micromonosporaceae</taxon>
    </lineage>
</organism>
<name>A0A6F8YI35_9ACTN</name>
<keyword evidence="3" id="KW-1185">Reference proteome</keyword>
<dbReference type="AlphaFoldDB" id="A0A6F8YI35"/>
<feature type="transmembrane region" description="Helical" evidence="1">
    <location>
        <begin position="5"/>
        <end position="23"/>
    </location>
</feature>
<evidence type="ECO:0000256" key="1">
    <source>
        <dbReference type="SAM" id="Phobius"/>
    </source>
</evidence>
<dbReference type="Proteomes" id="UP000503011">
    <property type="component" value="Chromosome"/>
</dbReference>
<evidence type="ECO:0000313" key="3">
    <source>
        <dbReference type="Proteomes" id="UP000503011"/>
    </source>
</evidence>
<keyword evidence="1" id="KW-0472">Membrane</keyword>
<reference evidence="2 3" key="2">
    <citation type="submission" date="2020-03" db="EMBL/GenBank/DDBJ databases">
        <authorList>
            <person name="Ichikawa N."/>
            <person name="Kimura A."/>
            <person name="Kitahashi Y."/>
            <person name="Uohara A."/>
        </authorList>
    </citation>
    <scope>NUCLEOTIDE SEQUENCE [LARGE SCALE GENOMIC DNA]</scope>
    <source>
        <strain evidence="2 3">NBRC 105367</strain>
    </source>
</reference>
<dbReference type="PANTHER" id="PTHR37309">
    <property type="entry name" value="SLR0284 PROTEIN"/>
    <property type="match status" value="1"/>
</dbReference>
<gene>
    <name evidence="2" type="ORF">Psuf_031080</name>
</gene>
<keyword evidence="1" id="KW-1133">Transmembrane helix</keyword>
<dbReference type="Pfam" id="PF04020">
    <property type="entry name" value="Phage_holin_4_2"/>
    <property type="match status" value="1"/>
</dbReference>
<protein>
    <recommendedName>
        <fullName evidence="4">Phage holin family protein</fullName>
    </recommendedName>
</protein>
<evidence type="ECO:0000313" key="2">
    <source>
        <dbReference type="EMBL" id="BCB85795.1"/>
    </source>
</evidence>
<accession>A0A6F8YI35</accession>
<dbReference type="InterPro" id="IPR007165">
    <property type="entry name" value="Phage_holin_4_2"/>
</dbReference>
<dbReference type="PANTHER" id="PTHR37309:SF1">
    <property type="entry name" value="SLR0284 PROTEIN"/>
    <property type="match status" value="1"/>
</dbReference>
<dbReference type="KEGG" id="psuu:Psuf_031080"/>
<feature type="transmembrane region" description="Helical" evidence="1">
    <location>
        <begin position="35"/>
        <end position="53"/>
    </location>
</feature>
<evidence type="ECO:0008006" key="4">
    <source>
        <dbReference type="Google" id="ProtNLM"/>
    </source>
</evidence>
<sequence>MVGFLVRLAINAVALWITTLVVPDINVTGSSSGRNVLTLIVVALIFGLVNAVLKPIIHVVGCLFYILTLGLFALVVNALLFLLTDWISSQLDLPFHIDGFWPAFWGAIVMAVVSWLISLVIPDRWEGRRA</sequence>
<dbReference type="EMBL" id="AP022871">
    <property type="protein sequence ID" value="BCB85795.1"/>
    <property type="molecule type" value="Genomic_DNA"/>
</dbReference>
<reference evidence="2 3" key="1">
    <citation type="submission" date="2020-03" db="EMBL/GenBank/DDBJ databases">
        <title>Whole genome shotgun sequence of Phytohabitans suffuscus NBRC 105367.</title>
        <authorList>
            <person name="Komaki H."/>
            <person name="Tamura T."/>
        </authorList>
    </citation>
    <scope>NUCLEOTIDE SEQUENCE [LARGE SCALE GENOMIC DNA]</scope>
    <source>
        <strain evidence="2 3">NBRC 105367</strain>
    </source>
</reference>
<proteinExistence type="predicted"/>
<keyword evidence="1" id="KW-0812">Transmembrane</keyword>